<dbReference type="SUPFAM" id="SSF81383">
    <property type="entry name" value="F-box domain"/>
    <property type="match status" value="1"/>
</dbReference>
<dbReference type="CDD" id="cd09917">
    <property type="entry name" value="F-box_SF"/>
    <property type="match status" value="1"/>
</dbReference>
<accession>A0ABQ8V6P1</accession>
<gene>
    <name evidence="1" type="ORF">C8R41DRAFT_869582</name>
</gene>
<comment type="caution">
    <text evidence="1">The sequence shown here is derived from an EMBL/GenBank/DDBJ whole genome shotgun (WGS) entry which is preliminary data.</text>
</comment>
<organism evidence="1 2">
    <name type="scientific">Lentinula lateritia</name>
    <dbReference type="NCBI Taxonomy" id="40482"/>
    <lineage>
        <taxon>Eukaryota</taxon>
        <taxon>Fungi</taxon>
        <taxon>Dikarya</taxon>
        <taxon>Basidiomycota</taxon>
        <taxon>Agaricomycotina</taxon>
        <taxon>Agaricomycetes</taxon>
        <taxon>Agaricomycetidae</taxon>
        <taxon>Agaricales</taxon>
        <taxon>Marasmiineae</taxon>
        <taxon>Omphalotaceae</taxon>
        <taxon>Lentinula</taxon>
    </lineage>
</organism>
<keyword evidence="2" id="KW-1185">Reference proteome</keyword>
<sequence>MSTLRVQLIFHNLDLRDLFLLASTCRRYHRLITRYLSTQYRLDRFLLNFFNTDEFTTLNGYMARGLVISGDGAKRFLLREMHSLTLTLHAPLTDCEQITQWLLIIGYTYLPQHNHLLCLKSDIARTKIYLASHHDTDPECRTWFFTRRNCSVKFIAAEHTIVADILNGTSWTSMMNIITHSHLYCLFPKSTLVDHSDYFICPIVKQTADPSQRDVVRQFRQRRNEHSLLPPLDQVLSPDGELSFQTKRSFGDGKCLTIPTYIAKRLRSLATSTEDGIRSHEWKIVYHVNWMSMSFEVVINQSTSAAYCVTLDNANSIQIPPTADITSVSQHHSNIISQLLQTIICPSLPITPSVNNVIDAFTLYRLFNILYRTRQDWDFTSGAVVALHLCVHVVLRNGHKSSFLCSLNSDLDELLYEHINLRFIWSYIKNEDDGPCKV</sequence>
<dbReference type="Proteomes" id="UP001150217">
    <property type="component" value="Unassembled WGS sequence"/>
</dbReference>
<proteinExistence type="predicted"/>
<evidence type="ECO:0000313" key="1">
    <source>
        <dbReference type="EMBL" id="KAJ4477093.1"/>
    </source>
</evidence>
<dbReference type="EMBL" id="JANVFT010000068">
    <property type="protein sequence ID" value="KAJ4477093.1"/>
    <property type="molecule type" value="Genomic_DNA"/>
</dbReference>
<evidence type="ECO:0008006" key="3">
    <source>
        <dbReference type="Google" id="ProtNLM"/>
    </source>
</evidence>
<evidence type="ECO:0000313" key="2">
    <source>
        <dbReference type="Proteomes" id="UP001150217"/>
    </source>
</evidence>
<reference evidence="1" key="1">
    <citation type="submission" date="2022-08" db="EMBL/GenBank/DDBJ databases">
        <title>A Global Phylogenomic Analysis of the Shiitake Genus Lentinula.</title>
        <authorList>
            <consortium name="DOE Joint Genome Institute"/>
            <person name="Sierra-Patev S."/>
            <person name="Min B."/>
            <person name="Naranjo-Ortiz M."/>
            <person name="Looney B."/>
            <person name="Konkel Z."/>
            <person name="Slot J.C."/>
            <person name="Sakamoto Y."/>
            <person name="Steenwyk J.L."/>
            <person name="Rokas A."/>
            <person name="Carro J."/>
            <person name="Camarero S."/>
            <person name="Ferreira P."/>
            <person name="Molpeceres G."/>
            <person name="Ruiz-Duenas F.J."/>
            <person name="Serrano A."/>
            <person name="Henrissat B."/>
            <person name="Drula E."/>
            <person name="Hughes K.W."/>
            <person name="Mata J.L."/>
            <person name="Ishikawa N.K."/>
            <person name="Vargas-Isla R."/>
            <person name="Ushijima S."/>
            <person name="Smith C.A."/>
            <person name="Ahrendt S."/>
            <person name="Andreopoulos W."/>
            <person name="He G."/>
            <person name="Labutti K."/>
            <person name="Lipzen A."/>
            <person name="Ng V."/>
            <person name="Riley R."/>
            <person name="Sandor L."/>
            <person name="Barry K."/>
            <person name="Martinez A.T."/>
            <person name="Xiao Y."/>
            <person name="Gibbons J.G."/>
            <person name="Terashima K."/>
            <person name="Grigoriev I.V."/>
            <person name="Hibbett D.S."/>
        </authorList>
    </citation>
    <scope>NUCLEOTIDE SEQUENCE</scope>
    <source>
        <strain evidence="1">RHP3577 ss4</strain>
    </source>
</reference>
<protein>
    <recommendedName>
        <fullName evidence="3">F-box domain-containing protein</fullName>
    </recommendedName>
</protein>
<dbReference type="InterPro" id="IPR036047">
    <property type="entry name" value="F-box-like_dom_sf"/>
</dbReference>
<name>A0ABQ8V6P1_9AGAR</name>